<dbReference type="InterPro" id="IPR005653">
    <property type="entry name" value="OstA-like_N"/>
</dbReference>
<dbReference type="EMBL" id="UOFI01000007">
    <property type="protein sequence ID" value="VAW61025.1"/>
    <property type="molecule type" value="Genomic_DNA"/>
</dbReference>
<dbReference type="GO" id="GO:0017089">
    <property type="term" value="F:glycolipid transfer activity"/>
    <property type="evidence" value="ECO:0007669"/>
    <property type="project" value="TreeGrafter"/>
</dbReference>
<name>A0A3B0WYC4_9ZZZZ</name>
<evidence type="ECO:0000256" key="3">
    <source>
        <dbReference type="ARBA" id="ARBA00022764"/>
    </source>
</evidence>
<keyword evidence="1" id="KW-0813">Transport</keyword>
<keyword evidence="2" id="KW-0732">Signal</keyword>
<feature type="region of interest" description="Disordered" evidence="4">
    <location>
        <begin position="148"/>
        <end position="184"/>
    </location>
</feature>
<accession>A0A3B0WYC4</accession>
<dbReference type="GO" id="GO:0030288">
    <property type="term" value="C:outer membrane-bounded periplasmic space"/>
    <property type="evidence" value="ECO:0007669"/>
    <property type="project" value="TreeGrafter"/>
</dbReference>
<dbReference type="AlphaFoldDB" id="A0A3B0WYC4"/>
<sequence length="184" mass="20884">MKRHNKLTFMFFFPLLLTLHFVVSAKSSDNDAPVHIEADQMEMREKENISIYTGDVRITRGTIKITGDKIVIQNKDGKLHSINIDGKPATFYQLNDLNEDIAAESRVMNYSADSGTLELKKNALLEKNKNRFSSEHIIYDTLNDIVKAGNTSPPDPQQKIRQGPQQLPRVKVTIHPEKKPGKNK</sequence>
<evidence type="ECO:0000256" key="1">
    <source>
        <dbReference type="ARBA" id="ARBA00022448"/>
    </source>
</evidence>
<dbReference type="GO" id="GO:0009279">
    <property type="term" value="C:cell outer membrane"/>
    <property type="evidence" value="ECO:0007669"/>
    <property type="project" value="TreeGrafter"/>
</dbReference>
<dbReference type="NCBIfam" id="TIGR03002">
    <property type="entry name" value="outer_YhbN_LptA"/>
    <property type="match status" value="1"/>
</dbReference>
<evidence type="ECO:0000256" key="2">
    <source>
        <dbReference type="ARBA" id="ARBA00022729"/>
    </source>
</evidence>
<dbReference type="Pfam" id="PF03968">
    <property type="entry name" value="LptD_N"/>
    <property type="match status" value="1"/>
</dbReference>
<evidence type="ECO:0000259" key="5">
    <source>
        <dbReference type="Pfam" id="PF03968"/>
    </source>
</evidence>
<feature type="compositionally biased region" description="Basic and acidic residues" evidence="4">
    <location>
        <begin position="174"/>
        <end position="184"/>
    </location>
</feature>
<reference evidence="6" key="1">
    <citation type="submission" date="2018-06" db="EMBL/GenBank/DDBJ databases">
        <authorList>
            <person name="Zhirakovskaya E."/>
        </authorList>
    </citation>
    <scope>NUCLEOTIDE SEQUENCE</scope>
</reference>
<evidence type="ECO:0000256" key="4">
    <source>
        <dbReference type="SAM" id="MobiDB-lite"/>
    </source>
</evidence>
<dbReference type="GO" id="GO:0015920">
    <property type="term" value="P:lipopolysaccharide transport"/>
    <property type="evidence" value="ECO:0007669"/>
    <property type="project" value="InterPro"/>
</dbReference>
<dbReference type="InterPro" id="IPR052037">
    <property type="entry name" value="LPS_export_LptA"/>
</dbReference>
<feature type="domain" description="Organic solvent tolerance-like N-terminal" evidence="5">
    <location>
        <begin position="35"/>
        <end position="141"/>
    </location>
</feature>
<dbReference type="GO" id="GO:0001530">
    <property type="term" value="F:lipopolysaccharide binding"/>
    <property type="evidence" value="ECO:0007669"/>
    <property type="project" value="InterPro"/>
</dbReference>
<evidence type="ECO:0000313" key="6">
    <source>
        <dbReference type="EMBL" id="VAW61025.1"/>
    </source>
</evidence>
<dbReference type="PANTHER" id="PTHR36504">
    <property type="entry name" value="LIPOPOLYSACCHARIDE EXPORT SYSTEM PROTEIN LPTA"/>
    <property type="match status" value="1"/>
</dbReference>
<dbReference type="HAMAP" id="MF_01914">
    <property type="entry name" value="LPS_assembly_LptA"/>
    <property type="match status" value="1"/>
</dbReference>
<gene>
    <name evidence="6" type="ORF">MNBD_GAMMA09-455</name>
</gene>
<organism evidence="6">
    <name type="scientific">hydrothermal vent metagenome</name>
    <dbReference type="NCBI Taxonomy" id="652676"/>
    <lineage>
        <taxon>unclassified sequences</taxon>
        <taxon>metagenomes</taxon>
        <taxon>ecological metagenomes</taxon>
    </lineage>
</organism>
<dbReference type="InterPro" id="IPR014340">
    <property type="entry name" value="LptA"/>
</dbReference>
<keyword evidence="3" id="KW-0574">Periplasm</keyword>
<dbReference type="Gene3D" id="2.60.450.10">
    <property type="entry name" value="Lipopolysaccharide (LPS) transport protein A like domain"/>
    <property type="match status" value="1"/>
</dbReference>
<proteinExistence type="inferred from homology"/>
<dbReference type="PANTHER" id="PTHR36504:SF1">
    <property type="entry name" value="LIPOPOLYSACCHARIDE EXPORT SYSTEM PROTEIN LPTA"/>
    <property type="match status" value="1"/>
</dbReference>
<protein>
    <recommendedName>
        <fullName evidence="5">Organic solvent tolerance-like N-terminal domain-containing protein</fullName>
    </recommendedName>
</protein>